<sequence>MKAKCLHKFRQAYGDGIIEGVVWEVPEPVPPSEHPYKYRLVYIINGQRVIGYDNERGKGDHKHLGDDEISYVFQDVATLLADFRNDLEGYES</sequence>
<name>A0A6S6U257_9GAMM</name>
<accession>A0A6S6U257</accession>
<dbReference type="AlphaFoldDB" id="A0A6S6U257"/>
<evidence type="ECO:0000313" key="1">
    <source>
        <dbReference type="EMBL" id="CAA6828625.1"/>
    </source>
</evidence>
<dbReference type="EMBL" id="CACVAT010000472">
    <property type="protein sequence ID" value="CAA6828625.1"/>
    <property type="molecule type" value="Genomic_DNA"/>
</dbReference>
<protein>
    <submittedName>
        <fullName evidence="1">Uncharacterized protein</fullName>
    </submittedName>
</protein>
<dbReference type="Pfam" id="PF20126">
    <property type="entry name" value="TumE"/>
    <property type="match status" value="1"/>
</dbReference>
<gene>
    <name evidence="1" type="ORF">HELGO_WM50992</name>
</gene>
<proteinExistence type="predicted"/>
<reference evidence="1" key="1">
    <citation type="submission" date="2020-01" db="EMBL/GenBank/DDBJ databases">
        <authorList>
            <person name="Meier V. D."/>
            <person name="Meier V D."/>
        </authorList>
    </citation>
    <scope>NUCLEOTIDE SEQUENCE</scope>
    <source>
        <strain evidence="1">HLG_WM_MAG_09</strain>
    </source>
</reference>
<dbReference type="InterPro" id="IPR045397">
    <property type="entry name" value="TumE-like"/>
</dbReference>
<organism evidence="1">
    <name type="scientific">uncultured Thiotrichaceae bacterium</name>
    <dbReference type="NCBI Taxonomy" id="298394"/>
    <lineage>
        <taxon>Bacteria</taxon>
        <taxon>Pseudomonadati</taxon>
        <taxon>Pseudomonadota</taxon>
        <taxon>Gammaproteobacteria</taxon>
        <taxon>Thiotrichales</taxon>
        <taxon>Thiotrichaceae</taxon>
        <taxon>environmental samples</taxon>
    </lineage>
</organism>